<proteinExistence type="predicted"/>
<dbReference type="STRING" id="1561998.A0A1I7TZ93"/>
<name>A0A1I7TZ93_9PELO</name>
<feature type="domain" description="F-box" evidence="2">
    <location>
        <begin position="255"/>
        <end position="309"/>
    </location>
</feature>
<dbReference type="WBParaSite" id="Csp11.Scaffold629.g13281.t1">
    <property type="protein sequence ID" value="Csp11.Scaffold629.g13281.t1"/>
    <property type="gene ID" value="Csp11.Scaffold629.g13281"/>
</dbReference>
<protein>
    <submittedName>
        <fullName evidence="4">F-box domain-containing protein</fullName>
    </submittedName>
</protein>
<evidence type="ECO:0000256" key="1">
    <source>
        <dbReference type="SAM" id="MobiDB-lite"/>
    </source>
</evidence>
<evidence type="ECO:0000313" key="4">
    <source>
        <dbReference type="WBParaSite" id="Csp11.Scaffold629.g13281.t1"/>
    </source>
</evidence>
<keyword evidence="3" id="KW-1185">Reference proteome</keyword>
<dbReference type="Proteomes" id="UP000095282">
    <property type="component" value="Unplaced"/>
</dbReference>
<dbReference type="PANTHER" id="PTHR15933:SF20">
    <property type="entry name" value="F-BOX DOMAIN-CONTAINING PROTEIN"/>
    <property type="match status" value="1"/>
</dbReference>
<dbReference type="PROSITE" id="PS50181">
    <property type="entry name" value="FBOX"/>
    <property type="match status" value="1"/>
</dbReference>
<dbReference type="GO" id="GO:0061630">
    <property type="term" value="F:ubiquitin protein ligase activity"/>
    <property type="evidence" value="ECO:0007669"/>
    <property type="project" value="InterPro"/>
</dbReference>
<accession>A0A1I7TZ93</accession>
<organism evidence="3 4">
    <name type="scientific">Caenorhabditis tropicalis</name>
    <dbReference type="NCBI Taxonomy" id="1561998"/>
    <lineage>
        <taxon>Eukaryota</taxon>
        <taxon>Metazoa</taxon>
        <taxon>Ecdysozoa</taxon>
        <taxon>Nematoda</taxon>
        <taxon>Chromadorea</taxon>
        <taxon>Rhabditida</taxon>
        <taxon>Rhabditina</taxon>
        <taxon>Rhabditomorpha</taxon>
        <taxon>Rhabditoidea</taxon>
        <taxon>Rhabditidae</taxon>
        <taxon>Peloderinae</taxon>
        <taxon>Caenorhabditis</taxon>
    </lineage>
</organism>
<reference evidence="4" key="1">
    <citation type="submission" date="2016-11" db="UniProtKB">
        <authorList>
            <consortium name="WormBaseParasite"/>
        </authorList>
    </citation>
    <scope>IDENTIFICATION</scope>
</reference>
<dbReference type="eggNOG" id="ENOG502QTD9">
    <property type="taxonomic scope" value="Eukaryota"/>
</dbReference>
<dbReference type="InterPro" id="IPR031890">
    <property type="entry name" value="Fbxo30/Fbxo40"/>
</dbReference>
<dbReference type="AlphaFoldDB" id="A0A1I7TZ93"/>
<evidence type="ECO:0000313" key="3">
    <source>
        <dbReference type="Proteomes" id="UP000095282"/>
    </source>
</evidence>
<dbReference type="Pfam" id="PF15966">
    <property type="entry name" value="F-box_4"/>
    <property type="match status" value="1"/>
</dbReference>
<dbReference type="PANTHER" id="PTHR15933">
    <property type="entry name" value="PROTEIN CBG16327"/>
    <property type="match status" value="1"/>
</dbReference>
<feature type="region of interest" description="Disordered" evidence="1">
    <location>
        <begin position="41"/>
        <end position="88"/>
    </location>
</feature>
<dbReference type="InterPro" id="IPR001810">
    <property type="entry name" value="F-box_dom"/>
</dbReference>
<evidence type="ECO:0000259" key="2">
    <source>
        <dbReference type="PROSITE" id="PS50181"/>
    </source>
</evidence>
<sequence length="394" mass="46124">MQITTEAHGKKKEFLPVREEDHIDIQLTCYDQNLIIDSYNSSRSKRVQQRDPLHPAHPMIPLRNMPHDISSTTEGFEDSSEDELREKREKMKKSRMVFANCYMCQVDPSVQHLHTLGNGADIEKLKKRRRTEQIIDKFHEKLNLKISNFVENVPESTLKSENIREIKKGGTFYTLKCLKTVRRAEYGDHCLSQHTNSVDLLNEMVLRCPNWERGCPFVDSRVRVKTGKLRFHVFTSTLTHEPLPDYNREQRESSKWNLENLPLWVYESLVTYLPSSALYNLSLTNKKMRHMAFMGCPGRCYVEPVWKSDTFGSWMQDGFVWKISSTEAPPALEWNIPSQLSQHISKCSYFDAVTYEEKSVAILPPFLDEELRAFFKVSARHEDVQRYLLNLQDR</sequence>